<keyword evidence="2" id="KW-1185">Reference proteome</keyword>
<protein>
    <recommendedName>
        <fullName evidence="3">F-box domain-containing protein</fullName>
    </recommendedName>
</protein>
<dbReference type="AlphaFoldDB" id="A0A8H5G635"/>
<comment type="caution">
    <text evidence="1">The sequence shown here is derived from an EMBL/GenBank/DDBJ whole genome shotgun (WGS) entry which is preliminary data.</text>
</comment>
<evidence type="ECO:0000313" key="1">
    <source>
        <dbReference type="EMBL" id="KAF5358950.1"/>
    </source>
</evidence>
<dbReference type="OrthoDB" id="2269034at2759"/>
<sequence length="636" mass="71400">MTSTVLCTKCNATFQAVSNSPPTYIRRERLREVNGAPSSTEASRILHSLEICKDDLLRYDEEIARVSAVLAELKEKRSVLQEHIQEQHGLLSPSRKVPMEVLTEIFAAVCGEYGLEILFRGVVFPHALTLSHVCSSWRNVTLSFTSLWSGIRLDLGSIKRGLRHPFRIVVRLYMLRSKQFGLNLRFDAATLEASGRRHHACPEHWSGEIVQMLLLDGARWRRVVFTANDYFAAKYLQGMPSAFENLEQLVLGGGASYRGSSEGSSRSLLERIASQAPKLHDVVLVAAKTTTLPFRFHELTSITLESDHRYAVERIDGVLHRASRLEQFSVDIDISDFRIPAVVASPAKIRSNSLKNLTLTITKSLLLSSRIIATLNLPSLTVLKLSIDSFWNSDSDRSEWLHCFKAMLLQSGCRLEAFELASGDLFDTEAVLQILSWMPALTTVSLEMGCKSIPSSFFTQIALSSSAISGSPYSNPPIMPRLENLQITVADLYVREVTAELPDPEAIVFMIESRQTILSVQDTRLESHWGRAVVPADTQVLTHLLTNFRLDAPARSSSDSERQWAQRLRSLMTTRLEDYRKESSTRKRLTHTLNLESCSNLRFYSCCICSVWIVALEDIRCCLFMRTAGGKPNVLS</sequence>
<name>A0A8H5G635_9AGAR</name>
<evidence type="ECO:0008006" key="3">
    <source>
        <dbReference type="Google" id="ProtNLM"/>
    </source>
</evidence>
<dbReference type="EMBL" id="JAACJM010000047">
    <property type="protein sequence ID" value="KAF5358950.1"/>
    <property type="molecule type" value="Genomic_DNA"/>
</dbReference>
<gene>
    <name evidence="1" type="ORF">D9758_004742</name>
</gene>
<proteinExistence type="predicted"/>
<organism evidence="1 2">
    <name type="scientific">Tetrapyrgos nigripes</name>
    <dbReference type="NCBI Taxonomy" id="182062"/>
    <lineage>
        <taxon>Eukaryota</taxon>
        <taxon>Fungi</taxon>
        <taxon>Dikarya</taxon>
        <taxon>Basidiomycota</taxon>
        <taxon>Agaricomycotina</taxon>
        <taxon>Agaricomycetes</taxon>
        <taxon>Agaricomycetidae</taxon>
        <taxon>Agaricales</taxon>
        <taxon>Marasmiineae</taxon>
        <taxon>Marasmiaceae</taxon>
        <taxon>Tetrapyrgos</taxon>
    </lineage>
</organism>
<reference evidence="1 2" key="1">
    <citation type="journal article" date="2020" name="ISME J.">
        <title>Uncovering the hidden diversity of litter-decomposition mechanisms in mushroom-forming fungi.</title>
        <authorList>
            <person name="Floudas D."/>
            <person name="Bentzer J."/>
            <person name="Ahren D."/>
            <person name="Johansson T."/>
            <person name="Persson P."/>
            <person name="Tunlid A."/>
        </authorList>
    </citation>
    <scope>NUCLEOTIDE SEQUENCE [LARGE SCALE GENOMIC DNA]</scope>
    <source>
        <strain evidence="1 2">CBS 291.85</strain>
    </source>
</reference>
<evidence type="ECO:0000313" key="2">
    <source>
        <dbReference type="Proteomes" id="UP000559256"/>
    </source>
</evidence>
<dbReference type="Proteomes" id="UP000559256">
    <property type="component" value="Unassembled WGS sequence"/>
</dbReference>
<accession>A0A8H5G635</accession>